<dbReference type="InterPro" id="IPR041679">
    <property type="entry name" value="DNA2/NAM7-like_C"/>
</dbReference>
<comment type="subcellular location">
    <subcellularLocation>
        <location evidence="1">Cytoplasm</location>
        <location evidence="1">P-body</location>
    </subcellularLocation>
</comment>
<dbReference type="InterPro" id="IPR049079">
    <property type="entry name" value="Mov-10_helical"/>
</dbReference>
<dbReference type="Pfam" id="PF21633">
    <property type="entry name" value="MOV-10_Ig-like"/>
    <property type="match status" value="2"/>
</dbReference>
<reference evidence="15 16" key="1">
    <citation type="submission" date="2019-01" db="EMBL/GenBank/DDBJ databases">
        <title>Genome Assembly of Collichthys lucidus.</title>
        <authorList>
            <person name="Cai M."/>
            <person name="Xiao S."/>
        </authorList>
    </citation>
    <scope>NUCLEOTIDE SEQUENCE [LARGE SCALE GENOMIC DNA]</scope>
    <source>
        <strain evidence="15">JT15FE1705JMU</strain>
        <tissue evidence="15">Muscle</tissue>
    </source>
</reference>
<dbReference type="Pfam" id="PF13087">
    <property type="entry name" value="AAA_12"/>
    <property type="match status" value="2"/>
</dbReference>
<evidence type="ECO:0000256" key="10">
    <source>
        <dbReference type="ARBA" id="ARBA00023158"/>
    </source>
</evidence>
<dbReference type="PANTHER" id="PTHR45418:SF1">
    <property type="entry name" value="CANCER_TESTIS ANTIGEN 55"/>
    <property type="match status" value="1"/>
</dbReference>
<keyword evidence="8" id="KW-0067">ATP-binding</keyword>
<name>A0A4U5USW5_COLLU</name>
<dbReference type="SMART" id="SM00382">
    <property type="entry name" value="AAA"/>
    <property type="match status" value="2"/>
</dbReference>
<dbReference type="Pfam" id="PF21634">
    <property type="entry name" value="MOV-10_beta-barrel"/>
    <property type="match status" value="2"/>
</dbReference>
<protein>
    <recommendedName>
        <fullName evidence="3">RNA helicase</fullName>
        <ecNumber evidence="3">3.6.4.13</ecNumber>
    </recommendedName>
</protein>
<dbReference type="GO" id="GO:0003723">
    <property type="term" value="F:RNA binding"/>
    <property type="evidence" value="ECO:0007669"/>
    <property type="project" value="UniProtKB-KW"/>
</dbReference>
<feature type="region of interest" description="Disordered" evidence="13">
    <location>
        <begin position="1"/>
        <end position="29"/>
    </location>
</feature>
<dbReference type="Proteomes" id="UP000298787">
    <property type="component" value="Chromosome 10"/>
</dbReference>
<dbReference type="FunFam" id="3.40.50.300:FF:000608">
    <property type="entry name" value="Mov10 RISC complex RNA helicase"/>
    <property type="match status" value="1"/>
</dbReference>
<dbReference type="SUPFAM" id="SSF52540">
    <property type="entry name" value="P-loop containing nucleoside triphosphate hydrolases"/>
    <property type="match status" value="2"/>
</dbReference>
<sequence>MSAVRPVQTRGPGQSSHLNEPRNTANDEEQMAQQNLEKIGAHFKMATLFQQYRTQLIPNEYGITVTSDPVSTDEKICLTVSENQIVVPFTVKNSGVTTVYLTFWTSDLIKNIFTVKDCHEHIVKTVKRHVLAPGDAYKIEVHFYSDHAGVYEKLLMFKFETCQQSSNKFQIMRLLEVTHRTLVSEEPCPKDTDSSCDLKMIPSGCPLVLLKFVVPLNDYPLPRHLKKRRIDPVFIVNVRYLEEPLNLKNYFNKFSLLLYLEEQQLKKEFKKFNRDNVPLCRHKKNPSIFIMQISDGCTESPTRLSNNDAHVFFLNQLEGSKNTIYKGYVLHADPKQVYMHFNECFAYRFKDDMRFRVNFVVNRTTLRMQHRAASQSSKEEKMRDVLFPTEKPSSHHSPVHRLPKLKVNTEQHIAIQHIVDASAKPAPYVVFGPPGTGKTMTLVNAIEQIVETQESCKILVCAPTNSATDHLFEKLLEKFKNKFEEYQAYRLYALSVSLTNIPQKIEWKCNLNHEKQTFLIPPKRELMKYKIMVTTLFTAGRLVSGGIPPGHYSYIFVDEAGQATEPQCIIPISGLMEPEMCQVVLAGDPKQLGPVIASKEAEQNGLGVSLLERLMSNNSLYKSHKTRGFNNHYVTKLLRNYRSHPAILKIPNELFYEGELQSYVQKEKSDLFCKWECLPKEDFPLIFHGVTGINERENQCPSFFNMAEVEVLIYYLKALINHLHKNNRKEIKPKEIGIIAPYRKQVEKIQNALLTDKDLKKENLKNVLVGSVEQFQGREYTVILMSTVRSAPKLTSQNQRFTLGFVDNEKITEKKVISMKLFTCTLTETVPSEVQRGNDQSTSLTDCGWRPESFENRRSLEQKYLIMVNQAISSRIQIGLDFFEFLKESNRASIKDRLELRDIYNAEFRSRTPGTKDPNFGSVLYALKVTGRIRRRGDNIRFNSNVTSLYLDQWHSHRRHQPVPTQNEAAGPIQASPSGDVRARRQLAGLLMTSLKKDRAQFISDKHGIRIFSDDYEIENGKLCLHVDEYECVVNLKVENTGTDPVYFTYYTPLHWLKYFSLTDKHKVTKTNPLYLQPGDSYEVHVHFHCTLVGFYPATLAFEFKPDLQSAAFHIVRFIEARCITALGRELAPIAPYRPRSIPAWTPEVPYTIVDGIRPEGMSVMQLRNVVELKPYRMPDYITQLIESLKCTFSSDTRRALLESPLCWENYSQKFELLLYLEEQQMKVDIKRYNIPNNERSEAIMQRDRANKKLLVLEVPGVSENRPSVLRGDALLARPIGEDKVKYRGYVHSVQFDSVKLGFSSELLSRFIDGMKFSVEFTVNQLTVRVQHRAAELAVTRELGEVLFPAAPAFLPPELPKLRLFDIKLERNPEQYQAVQNIVAGSSKPAPYLVFGPPGTGKTVTLVEAIKQIEKSQPSCHILACAPSNSAADLLCKKILDHVDKCKVYRMYATSRDPEYLPEELKECSNLVGECYVFPPKETLMEYKIMVTTLITAGRLVSGDIPEGHFTHVFVDEAGHAVETECLVPLAGLLDAVSGQVVLAGDPKQLGPILRSPFALKYGMGRSLLERLMNDFPLYLKKEGVFNTHFVTKLLKNYRSHPAILKIPNELFYDGELQVCADEFLRNSYCGWQYLPKKDFPVIFHGVTGVDEREACSPSFFNVAEVEVLVDYVKKLLQTHGKRGLSTISPKDIGIIAPYRRQVLKIRRALEKLEKDDNIMFKNMRGLKVGSVEEFQGQERKVIMVSTVRSSPDFVEIDKQFNLGFVKNEKNINLLNLFLVQRFNVAVTRAKALLIVVGNPRVLKSDDTWARFIQYCRDEGGYTGFIDAEEDEDVVMRLSALYIDIQAEVTMNCDTAESGVQRFLDPEWRSDL</sequence>
<proteinExistence type="inferred from homology"/>
<comment type="function">
    <text evidence="12">Probable RNA helicase. Required for RNA-mediated gene silencing by the RNA-induced silencing complex (RISC). Required for both miRNA-mediated translational repression and miRNA-mediated cleavage of complementary mRNAs by RISC.</text>
</comment>
<dbReference type="GO" id="GO:0031047">
    <property type="term" value="P:regulatory ncRNA-mediated gene silencing"/>
    <property type="evidence" value="ECO:0007669"/>
    <property type="project" value="UniProtKB-KW"/>
</dbReference>
<dbReference type="Pfam" id="PF13086">
    <property type="entry name" value="AAA_11"/>
    <property type="match status" value="4"/>
</dbReference>
<evidence type="ECO:0000256" key="8">
    <source>
        <dbReference type="ARBA" id="ARBA00022840"/>
    </source>
</evidence>
<dbReference type="Pfam" id="PF21632">
    <property type="entry name" value="MOV-10_N"/>
    <property type="match status" value="1"/>
</dbReference>
<accession>A0A4U5USW5</accession>
<evidence type="ECO:0000256" key="1">
    <source>
        <dbReference type="ARBA" id="ARBA00004201"/>
    </source>
</evidence>
<feature type="domain" description="AAA+ ATPase" evidence="14">
    <location>
        <begin position="424"/>
        <end position="606"/>
    </location>
</feature>
<keyword evidence="5" id="KW-0547">Nucleotide-binding</keyword>
<organism evidence="15 16">
    <name type="scientific">Collichthys lucidus</name>
    <name type="common">Big head croaker</name>
    <name type="synonym">Sciaena lucida</name>
    <dbReference type="NCBI Taxonomy" id="240159"/>
    <lineage>
        <taxon>Eukaryota</taxon>
        <taxon>Metazoa</taxon>
        <taxon>Chordata</taxon>
        <taxon>Craniata</taxon>
        <taxon>Vertebrata</taxon>
        <taxon>Euteleostomi</taxon>
        <taxon>Actinopterygii</taxon>
        <taxon>Neopterygii</taxon>
        <taxon>Teleostei</taxon>
        <taxon>Neoteleostei</taxon>
        <taxon>Acanthomorphata</taxon>
        <taxon>Eupercaria</taxon>
        <taxon>Sciaenidae</taxon>
        <taxon>Collichthys</taxon>
    </lineage>
</organism>
<feature type="domain" description="AAA+ ATPase" evidence="14">
    <location>
        <begin position="1388"/>
        <end position="1568"/>
    </location>
</feature>
<evidence type="ECO:0000256" key="13">
    <source>
        <dbReference type="SAM" id="MobiDB-lite"/>
    </source>
</evidence>
<comment type="catalytic activity">
    <reaction evidence="11">
        <text>ATP + H2O = ADP + phosphate + H(+)</text>
        <dbReference type="Rhea" id="RHEA:13065"/>
        <dbReference type="ChEBI" id="CHEBI:15377"/>
        <dbReference type="ChEBI" id="CHEBI:15378"/>
        <dbReference type="ChEBI" id="CHEBI:30616"/>
        <dbReference type="ChEBI" id="CHEBI:43474"/>
        <dbReference type="ChEBI" id="CHEBI:456216"/>
        <dbReference type="EC" id="3.6.4.13"/>
    </reaction>
</comment>
<comment type="similarity">
    <text evidence="2">Belongs to the DNA2/NAM7 helicase family. SDE3 subfamily.</text>
</comment>
<dbReference type="CDD" id="cd18038">
    <property type="entry name" value="DEXXQc_Helz-like"/>
    <property type="match status" value="2"/>
</dbReference>
<dbReference type="Gene3D" id="3.40.50.300">
    <property type="entry name" value="P-loop containing nucleotide triphosphate hydrolases"/>
    <property type="match status" value="4"/>
</dbReference>
<dbReference type="GO" id="GO:0000932">
    <property type="term" value="C:P-body"/>
    <property type="evidence" value="ECO:0007669"/>
    <property type="project" value="UniProtKB-SubCell"/>
</dbReference>
<evidence type="ECO:0000256" key="5">
    <source>
        <dbReference type="ARBA" id="ARBA00022741"/>
    </source>
</evidence>
<dbReference type="CDD" id="cd18808">
    <property type="entry name" value="SF1_C_Upf1"/>
    <property type="match status" value="2"/>
</dbReference>
<keyword evidence="7 15" id="KW-0347">Helicase</keyword>
<dbReference type="InterPro" id="IPR047187">
    <property type="entry name" value="SF1_C_Upf1"/>
</dbReference>
<gene>
    <name evidence="15" type="ORF">D9C73_011721</name>
</gene>
<feature type="compositionally biased region" description="Polar residues" evidence="13">
    <location>
        <begin position="11"/>
        <end position="24"/>
    </location>
</feature>
<dbReference type="EMBL" id="CM014087">
    <property type="protein sequence ID" value="TKS77630.1"/>
    <property type="molecule type" value="Genomic_DNA"/>
</dbReference>
<evidence type="ECO:0000256" key="9">
    <source>
        <dbReference type="ARBA" id="ARBA00022884"/>
    </source>
</evidence>
<dbReference type="GO" id="GO:0005524">
    <property type="term" value="F:ATP binding"/>
    <property type="evidence" value="ECO:0007669"/>
    <property type="project" value="UniProtKB-KW"/>
</dbReference>
<evidence type="ECO:0000256" key="12">
    <source>
        <dbReference type="ARBA" id="ARBA00056357"/>
    </source>
</evidence>
<dbReference type="PANTHER" id="PTHR45418">
    <property type="entry name" value="CANCER/TESTIS ANTIGEN 55"/>
    <property type="match status" value="1"/>
</dbReference>
<dbReference type="InterPro" id="IPR026122">
    <property type="entry name" value="MOV-10/SDE3_DEXXQ/H-box"/>
</dbReference>
<evidence type="ECO:0000256" key="6">
    <source>
        <dbReference type="ARBA" id="ARBA00022801"/>
    </source>
</evidence>
<dbReference type="STRING" id="240159.A0A4U5USW5"/>
<dbReference type="InterPro" id="IPR027417">
    <property type="entry name" value="P-loop_NTPase"/>
</dbReference>
<dbReference type="GO" id="GO:0032574">
    <property type="term" value="F:5'-3' RNA helicase activity"/>
    <property type="evidence" value="ECO:0007669"/>
    <property type="project" value="InterPro"/>
</dbReference>
<dbReference type="InterPro" id="IPR003593">
    <property type="entry name" value="AAA+_ATPase"/>
</dbReference>
<evidence type="ECO:0000256" key="2">
    <source>
        <dbReference type="ARBA" id="ARBA00005601"/>
    </source>
</evidence>
<dbReference type="InterPro" id="IPR049077">
    <property type="entry name" value="MOV-10_Ig-like"/>
</dbReference>
<evidence type="ECO:0000256" key="11">
    <source>
        <dbReference type="ARBA" id="ARBA00047984"/>
    </source>
</evidence>
<dbReference type="InterPro" id="IPR041677">
    <property type="entry name" value="DNA2/NAM7_AAA_11"/>
</dbReference>
<evidence type="ECO:0000313" key="16">
    <source>
        <dbReference type="Proteomes" id="UP000298787"/>
    </source>
</evidence>
<keyword evidence="10" id="KW-0943">RNA-mediated gene silencing</keyword>
<evidence type="ECO:0000256" key="4">
    <source>
        <dbReference type="ARBA" id="ARBA00022490"/>
    </source>
</evidence>
<evidence type="ECO:0000313" key="15">
    <source>
        <dbReference type="EMBL" id="TKS77630.1"/>
    </source>
</evidence>
<evidence type="ECO:0000259" key="14">
    <source>
        <dbReference type="SMART" id="SM00382"/>
    </source>
</evidence>
<keyword evidence="6" id="KW-0378">Hydrolase</keyword>
<dbReference type="GO" id="GO:0016787">
    <property type="term" value="F:hydrolase activity"/>
    <property type="evidence" value="ECO:0007669"/>
    <property type="project" value="UniProtKB-KW"/>
</dbReference>
<dbReference type="FunFam" id="3.40.50.300:FF:001941">
    <property type="entry name" value="Mov10 RISC complex RNA helicase"/>
    <property type="match status" value="1"/>
</dbReference>
<keyword evidence="9" id="KW-0694">RNA-binding</keyword>
<dbReference type="EC" id="3.6.4.13" evidence="3"/>
<evidence type="ECO:0000256" key="7">
    <source>
        <dbReference type="ARBA" id="ARBA00022806"/>
    </source>
</evidence>
<dbReference type="InterPro" id="IPR049080">
    <property type="entry name" value="MOV-10-like_beta-barrel"/>
</dbReference>
<dbReference type="InterPro" id="IPR049075">
    <property type="entry name" value="MOV-10_N"/>
</dbReference>
<keyword evidence="16" id="KW-1185">Reference proteome</keyword>
<dbReference type="Pfam" id="PF21635">
    <property type="entry name" value="Mov-10_helical"/>
    <property type="match status" value="2"/>
</dbReference>
<evidence type="ECO:0000256" key="3">
    <source>
        <dbReference type="ARBA" id="ARBA00012552"/>
    </source>
</evidence>
<keyword evidence="4" id="KW-0963">Cytoplasm</keyword>